<keyword evidence="7 8" id="KW-0472">Membrane</keyword>
<comment type="similarity">
    <text evidence="2">Belongs to the binding-protein-dependent transport system permease family. FecCD subfamily.</text>
</comment>
<dbReference type="RefSeq" id="WP_152803282.1">
    <property type="nucleotide sequence ID" value="NZ_WHNX01000009.1"/>
</dbReference>
<comment type="subcellular location">
    <subcellularLocation>
        <location evidence="1">Cell membrane</location>
        <topology evidence="1">Multi-pass membrane protein</topology>
    </subcellularLocation>
</comment>
<keyword evidence="10" id="KW-1185">Reference proteome</keyword>
<evidence type="ECO:0000256" key="2">
    <source>
        <dbReference type="ARBA" id="ARBA00007935"/>
    </source>
</evidence>
<feature type="transmembrane region" description="Helical" evidence="8">
    <location>
        <begin position="111"/>
        <end position="140"/>
    </location>
</feature>
<keyword evidence="6 8" id="KW-1133">Transmembrane helix</keyword>
<feature type="transmembrane region" description="Helical" evidence="8">
    <location>
        <begin position="239"/>
        <end position="257"/>
    </location>
</feature>
<feature type="transmembrane region" description="Helical" evidence="8">
    <location>
        <begin position="70"/>
        <end position="91"/>
    </location>
</feature>
<dbReference type="CDD" id="cd06550">
    <property type="entry name" value="TM_ABC_iron-siderophores_like"/>
    <property type="match status" value="1"/>
</dbReference>
<evidence type="ECO:0000256" key="3">
    <source>
        <dbReference type="ARBA" id="ARBA00022448"/>
    </source>
</evidence>
<accession>A0A6A7K861</accession>
<evidence type="ECO:0000256" key="1">
    <source>
        <dbReference type="ARBA" id="ARBA00004651"/>
    </source>
</evidence>
<dbReference type="AlphaFoldDB" id="A0A6A7K861"/>
<dbReference type="InterPro" id="IPR037294">
    <property type="entry name" value="ABC_BtuC-like"/>
</dbReference>
<reference evidence="9 10" key="1">
    <citation type="submission" date="2019-10" db="EMBL/GenBank/DDBJ databases">
        <title>Alkalibaculum tamaniensis sp.nov., a new alkaliphilic acetogen, isolated on methoxylated aromatics from a mud volcano.</title>
        <authorList>
            <person name="Khomyakova M.A."/>
            <person name="Merkel A.Y."/>
            <person name="Bonch-Osmolovskaya E.A."/>
            <person name="Slobodkin A.I."/>
        </authorList>
    </citation>
    <scope>NUCLEOTIDE SEQUENCE [LARGE SCALE GENOMIC DNA]</scope>
    <source>
        <strain evidence="9 10">M08DMB</strain>
    </source>
</reference>
<feature type="transmembrane region" description="Helical" evidence="8">
    <location>
        <begin position="286"/>
        <end position="307"/>
    </location>
</feature>
<gene>
    <name evidence="9" type="ORF">GC105_07490</name>
</gene>
<dbReference type="InterPro" id="IPR000522">
    <property type="entry name" value="ABC_transptr_permease_BtuC"/>
</dbReference>
<keyword evidence="4" id="KW-1003">Cell membrane</keyword>
<feature type="transmembrane region" description="Helical" evidence="8">
    <location>
        <begin position="152"/>
        <end position="176"/>
    </location>
</feature>
<evidence type="ECO:0000256" key="7">
    <source>
        <dbReference type="ARBA" id="ARBA00023136"/>
    </source>
</evidence>
<evidence type="ECO:0000256" key="6">
    <source>
        <dbReference type="ARBA" id="ARBA00022989"/>
    </source>
</evidence>
<proteinExistence type="inferred from homology"/>
<feature type="transmembrane region" description="Helical" evidence="8">
    <location>
        <begin position="263"/>
        <end position="279"/>
    </location>
</feature>
<dbReference type="Pfam" id="PF01032">
    <property type="entry name" value="FecCD"/>
    <property type="match status" value="1"/>
</dbReference>
<feature type="transmembrane region" description="Helical" evidence="8">
    <location>
        <begin position="12"/>
        <end position="33"/>
    </location>
</feature>
<dbReference type="FunFam" id="1.10.3470.10:FF:000001">
    <property type="entry name" value="Vitamin B12 ABC transporter permease BtuC"/>
    <property type="match status" value="1"/>
</dbReference>
<evidence type="ECO:0000313" key="10">
    <source>
        <dbReference type="Proteomes" id="UP000440004"/>
    </source>
</evidence>
<comment type="caution">
    <text evidence="9">The sequence shown here is derived from an EMBL/GenBank/DDBJ whole genome shotgun (WGS) entry which is preliminary data.</text>
</comment>
<organism evidence="9 10">
    <name type="scientific">Alkalibaculum sporogenes</name>
    <dbReference type="NCBI Taxonomy" id="2655001"/>
    <lineage>
        <taxon>Bacteria</taxon>
        <taxon>Bacillati</taxon>
        <taxon>Bacillota</taxon>
        <taxon>Clostridia</taxon>
        <taxon>Eubacteriales</taxon>
        <taxon>Eubacteriaceae</taxon>
        <taxon>Alkalibaculum</taxon>
    </lineage>
</organism>
<dbReference type="Proteomes" id="UP000440004">
    <property type="component" value="Unassembled WGS sequence"/>
</dbReference>
<dbReference type="PANTHER" id="PTHR30472:SF70">
    <property type="entry name" value="MOLYBDATE IMPORT SYSTEM PERMEASE PROTEIN MOLB"/>
    <property type="match status" value="1"/>
</dbReference>
<protein>
    <submittedName>
        <fullName evidence="9">Iron chelate uptake ABC transporter family permease subunit</fullName>
    </submittedName>
</protein>
<feature type="transmembrane region" description="Helical" evidence="8">
    <location>
        <begin position="196"/>
        <end position="218"/>
    </location>
</feature>
<sequence>MNDLQGKRYKNVVSLLLGSLLVVFLLAISLGRYSMNPLDVIKSIEDTIRGVVPRDSSMHDVLFIIRLPRIIASILVGAALSLSGAVYQGIFKNPIVSPDLLGVSSGATVGAALAILLGAGMIMIQVSAFIMGMFAVLISTTITKILRNNTNMALVLAGIITGGFMSSILGLLKYIADPETQLAEIVFWQMGSFASINRIQLVAISPFFIVCIAILLALSWRINILSFGEEEAKTLGMNITFYRAITIICASFLTASAVSISGTIGWIGLVIPHLGRLLIGSNNSKLFPVTLLSGGLFMLIIDTLARAATSVEIPISILTGLIGAPFYAWLLWKQRMAGII</sequence>
<dbReference type="GO" id="GO:0033214">
    <property type="term" value="P:siderophore-iron import into cell"/>
    <property type="evidence" value="ECO:0007669"/>
    <property type="project" value="TreeGrafter"/>
</dbReference>
<dbReference type="SUPFAM" id="SSF81345">
    <property type="entry name" value="ABC transporter involved in vitamin B12 uptake, BtuC"/>
    <property type="match status" value="1"/>
</dbReference>
<evidence type="ECO:0000256" key="8">
    <source>
        <dbReference type="SAM" id="Phobius"/>
    </source>
</evidence>
<keyword evidence="5 8" id="KW-0812">Transmembrane</keyword>
<evidence type="ECO:0000256" key="4">
    <source>
        <dbReference type="ARBA" id="ARBA00022475"/>
    </source>
</evidence>
<evidence type="ECO:0000313" key="9">
    <source>
        <dbReference type="EMBL" id="MPW25630.1"/>
    </source>
</evidence>
<evidence type="ECO:0000256" key="5">
    <source>
        <dbReference type="ARBA" id="ARBA00022692"/>
    </source>
</evidence>
<keyword evidence="3" id="KW-0813">Transport</keyword>
<dbReference type="GO" id="GO:0005886">
    <property type="term" value="C:plasma membrane"/>
    <property type="evidence" value="ECO:0007669"/>
    <property type="project" value="UniProtKB-SubCell"/>
</dbReference>
<name>A0A6A7K861_9FIRM</name>
<dbReference type="Gene3D" id="1.10.3470.10">
    <property type="entry name" value="ABC transporter involved in vitamin B12 uptake, BtuC"/>
    <property type="match status" value="1"/>
</dbReference>
<dbReference type="EMBL" id="WHNX01000009">
    <property type="protein sequence ID" value="MPW25630.1"/>
    <property type="molecule type" value="Genomic_DNA"/>
</dbReference>
<feature type="transmembrane region" description="Helical" evidence="8">
    <location>
        <begin position="313"/>
        <end position="332"/>
    </location>
</feature>
<dbReference type="GO" id="GO:0022857">
    <property type="term" value="F:transmembrane transporter activity"/>
    <property type="evidence" value="ECO:0007669"/>
    <property type="project" value="InterPro"/>
</dbReference>
<dbReference type="PANTHER" id="PTHR30472">
    <property type="entry name" value="FERRIC ENTEROBACTIN TRANSPORT SYSTEM PERMEASE PROTEIN"/>
    <property type="match status" value="1"/>
</dbReference>